<comment type="caution">
    <text evidence="3">The sequence shown here is derived from an EMBL/GenBank/DDBJ whole genome shotgun (WGS) entry which is preliminary data.</text>
</comment>
<keyword evidence="4" id="KW-1185">Reference proteome</keyword>
<dbReference type="EMBL" id="MU154615">
    <property type="protein sequence ID" value="KAF9491621.1"/>
    <property type="molecule type" value="Genomic_DNA"/>
</dbReference>
<evidence type="ECO:0000313" key="4">
    <source>
        <dbReference type="Proteomes" id="UP000807025"/>
    </source>
</evidence>
<reference evidence="3" key="1">
    <citation type="submission" date="2020-11" db="EMBL/GenBank/DDBJ databases">
        <authorList>
            <consortium name="DOE Joint Genome Institute"/>
            <person name="Ahrendt S."/>
            <person name="Riley R."/>
            <person name="Andreopoulos W."/>
            <person name="Labutti K."/>
            <person name="Pangilinan J."/>
            <person name="Ruiz-Duenas F.J."/>
            <person name="Barrasa J.M."/>
            <person name="Sanchez-Garcia M."/>
            <person name="Camarero S."/>
            <person name="Miyauchi S."/>
            <person name="Serrano A."/>
            <person name="Linde D."/>
            <person name="Babiker R."/>
            <person name="Drula E."/>
            <person name="Ayuso-Fernandez I."/>
            <person name="Pacheco R."/>
            <person name="Padilla G."/>
            <person name="Ferreira P."/>
            <person name="Barriuso J."/>
            <person name="Kellner H."/>
            <person name="Castanera R."/>
            <person name="Alfaro M."/>
            <person name="Ramirez L."/>
            <person name="Pisabarro A.G."/>
            <person name="Kuo A."/>
            <person name="Tritt A."/>
            <person name="Lipzen A."/>
            <person name="He G."/>
            <person name="Yan M."/>
            <person name="Ng V."/>
            <person name="Cullen D."/>
            <person name="Martin F."/>
            <person name="Rosso M.-N."/>
            <person name="Henrissat B."/>
            <person name="Hibbett D."/>
            <person name="Martinez A.T."/>
            <person name="Grigoriev I.V."/>
        </authorList>
    </citation>
    <scope>NUCLEOTIDE SEQUENCE</scope>
    <source>
        <strain evidence="3">ATCC 90797</strain>
    </source>
</reference>
<dbReference type="OrthoDB" id="3234968at2759"/>
<dbReference type="PROSITE" id="PS51257">
    <property type="entry name" value="PROKAR_LIPOPROTEIN"/>
    <property type="match status" value="1"/>
</dbReference>
<gene>
    <name evidence="3" type="ORF">BDN71DRAFT_1510212</name>
</gene>
<dbReference type="AlphaFoldDB" id="A0A9P5ZQ43"/>
<feature type="chain" id="PRO_5040215736" evidence="2">
    <location>
        <begin position="31"/>
        <end position="307"/>
    </location>
</feature>
<keyword evidence="1" id="KW-1133">Transmembrane helix</keyword>
<proteinExistence type="predicted"/>
<dbReference type="Proteomes" id="UP000807025">
    <property type="component" value="Unassembled WGS sequence"/>
</dbReference>
<keyword evidence="1" id="KW-0812">Transmembrane</keyword>
<keyword evidence="2" id="KW-0732">Signal</keyword>
<organism evidence="3 4">
    <name type="scientific">Pleurotus eryngii</name>
    <name type="common">Boletus of the steppes</name>
    <dbReference type="NCBI Taxonomy" id="5323"/>
    <lineage>
        <taxon>Eukaryota</taxon>
        <taxon>Fungi</taxon>
        <taxon>Dikarya</taxon>
        <taxon>Basidiomycota</taxon>
        <taxon>Agaricomycotina</taxon>
        <taxon>Agaricomycetes</taxon>
        <taxon>Agaricomycetidae</taxon>
        <taxon>Agaricales</taxon>
        <taxon>Pleurotineae</taxon>
        <taxon>Pleurotaceae</taxon>
        <taxon>Pleurotus</taxon>
    </lineage>
</organism>
<evidence type="ECO:0000256" key="1">
    <source>
        <dbReference type="SAM" id="Phobius"/>
    </source>
</evidence>
<accession>A0A9P5ZQ43</accession>
<evidence type="ECO:0000313" key="3">
    <source>
        <dbReference type="EMBL" id="KAF9491621.1"/>
    </source>
</evidence>
<feature type="transmembrane region" description="Helical" evidence="1">
    <location>
        <begin position="236"/>
        <end position="257"/>
    </location>
</feature>
<evidence type="ECO:0000256" key="2">
    <source>
        <dbReference type="SAM" id="SignalP"/>
    </source>
</evidence>
<name>A0A9P5ZQ43_PLEER</name>
<sequence length="307" mass="33394">MSPSRFFPLSHLLVAISCLLSLSPDAYVGAIKLHPRQDETSSDTLRNITINLNSEMILNASTSVGGLGIGDGDSMGLASLWGYVNFTMSGNWSNNGLGYSGSYWWTRDPNARATLKFKGVAAYYAAPLSFGTMTNQNVSTLIELDTLPFLVNFTSPYELIVGGNTSTVTGLEQNGTVRALWGQTELADEEHTMMISVGERDQYAILDTLIYTVVINSTSASSTVSASSSKGTTLRIALATCLSVVCAALLVALFLWYRRRSALRRRRSGVVSKWVSTRWVETEATRPEGLDSKAEVRALEMDKIDCA</sequence>
<keyword evidence="1" id="KW-0472">Membrane</keyword>
<feature type="signal peptide" evidence="2">
    <location>
        <begin position="1"/>
        <end position="30"/>
    </location>
</feature>
<protein>
    <submittedName>
        <fullName evidence="3">Uncharacterized protein</fullName>
    </submittedName>
</protein>